<dbReference type="InterPro" id="IPR005479">
    <property type="entry name" value="CPAse_ATP-bd"/>
</dbReference>
<sequence>MAKSGLKKVIVLGSGALKIGQAGEFDYSGSQALKALKEEGIHTVLLNPNIATIQTSEGIADKVYFLPITPYFVEEVIKKEQPDGILLAFGGQTALNCGTELYLSGTLAKYGVQVLGTSVEAIMYTEDRDLFVKKLNEVEVKTPVSQAVESMEDAVAAAYKIGFPVMIRSAYALGGMGSGICANETELRKLAESAFAYSKQILVEESLKGWKEIEFEVIRDRKDHCFTVVSMENVDPLGVHTGESIVVAPTCSLTEDELTMLKEISTKTIRHLGIVGECNIQYAFNSYTNDYRVIEVNARLSRSSALASKASGYPLAFVAAKLALGYSLDEIGEMGTPNSAYKAPEVDYMIVKIPRWDLTKFEGVSRQIGSSMKSVGEIMSIGQSFEEIMQKGLRMIGQGMHGFVGNNDLEFDDLDEELANPTDLRIFAIAKAFEKGYTVDRIYELSKINPWFLNKLKNIDDYRKVLESYHKIEEVPAEVLREAKRLGFSDFQIARFVEKPQGNMEKENLKVRACRKKLGILPSVKRINTIASEHPDLTNYLYLTYDGSDHAIPYYPNDKNVVILGSGAYRIGSSVEFDWCSVNAAQTARNLGYKSIMINYNPETVSTDYDMCDKLYFDELSMERVLDVIDLETPRGVIVSVGGQIPNNLAMKLHRQNVPVLGTSPLSIDRAENRHKFSAMLDHLGIDQPIWGELTSESEIDAFIEKVGFPVLIRPSYVLSGAAMNVCHTREQVETFLKLAAKVSKEYPVVVTEFLQDAKEIEFDAVAQNGEVVEYAISEHVEFAGVHSGDATLVFPAQKIYFETARRIKKVSKMIAKELNISGPFNIQYLAKNNEIKVIECNLRASRSFPFVSKVLKRNFIETATKIMLNAPYTQPDKSAFDIDWIGVKASQFSFSRLHNADPVLGVDMSSTGEVGCIGEDFDEALLSSMIAVGNTIPQKNIMVSSGGVKSKVDLLEPCKLLDKNGYNLYATAGTASFLRDNGVNVTTVSWPDEEGENNVMEMFSQHAFDLVVNIPKDHSRRELTNGYKIRRAAIDHNIPLLTNARLAGAFIKAFTSMKMEDIKIKSWQEY</sequence>
<keyword evidence="6" id="KW-0436">Ligase</keyword>
<dbReference type="Pfam" id="PF02142">
    <property type="entry name" value="MGS"/>
    <property type="match status" value="1"/>
</dbReference>
<dbReference type="SUPFAM" id="SSF52335">
    <property type="entry name" value="Methylglyoxal synthase-like"/>
    <property type="match status" value="1"/>
</dbReference>
<reference evidence="21" key="1">
    <citation type="submission" date="2017-02" db="EMBL/GenBank/DDBJ databases">
        <authorList>
            <person name="Varghese N."/>
            <person name="Submissions S."/>
        </authorList>
    </citation>
    <scope>NUCLEOTIDE SEQUENCE [LARGE SCALE GENOMIC DNA]</scope>
    <source>
        <strain evidence="21">DSM 24967</strain>
    </source>
</reference>
<feature type="domain" description="ATP-grasp" evidence="18">
    <location>
        <begin position="678"/>
        <end position="869"/>
    </location>
</feature>
<dbReference type="SUPFAM" id="SSF48108">
    <property type="entry name" value="Carbamoyl phosphate synthetase, large subunit connection domain"/>
    <property type="match status" value="1"/>
</dbReference>
<keyword evidence="13" id="KW-0665">Pyrimidine biosynthesis</keyword>
<dbReference type="Pfam" id="PF02787">
    <property type="entry name" value="CPSase_L_D3"/>
    <property type="match status" value="1"/>
</dbReference>
<dbReference type="Gene3D" id="3.40.50.20">
    <property type="match status" value="2"/>
</dbReference>
<dbReference type="PROSITE" id="PS50975">
    <property type="entry name" value="ATP_GRASP"/>
    <property type="match status" value="2"/>
</dbReference>
<evidence type="ECO:0000259" key="19">
    <source>
        <dbReference type="PROSITE" id="PS51855"/>
    </source>
</evidence>
<evidence type="ECO:0000259" key="18">
    <source>
        <dbReference type="PROSITE" id="PS50975"/>
    </source>
</evidence>
<dbReference type="InterPro" id="IPR005480">
    <property type="entry name" value="CPSase_lsu_oligo"/>
</dbReference>
<feature type="domain" description="ATP-grasp" evidence="18">
    <location>
        <begin position="132"/>
        <end position="324"/>
    </location>
</feature>
<dbReference type="SMART" id="SM00851">
    <property type="entry name" value="MGS"/>
    <property type="match status" value="1"/>
</dbReference>
<evidence type="ECO:0000256" key="11">
    <source>
        <dbReference type="ARBA" id="ARBA00022840"/>
    </source>
</evidence>
<dbReference type="GO" id="GO:0004088">
    <property type="term" value="F:carbamoyl-phosphate synthase (glutamine-hydrolyzing) activity"/>
    <property type="evidence" value="ECO:0007669"/>
    <property type="project" value="UniProtKB-EC"/>
</dbReference>
<evidence type="ECO:0000313" key="20">
    <source>
        <dbReference type="EMBL" id="SKB78620.1"/>
    </source>
</evidence>
<protein>
    <submittedName>
        <fullName evidence="20">Carbamoyl-phosphate synthase large subunit</fullName>
    </submittedName>
</protein>
<dbReference type="GO" id="GO:0006541">
    <property type="term" value="P:glutamine metabolic process"/>
    <property type="evidence" value="ECO:0007669"/>
    <property type="project" value="TreeGrafter"/>
</dbReference>
<comment type="catalytic activity">
    <reaction evidence="15">
        <text>hydrogencarbonate + NH4(+) + 2 ATP = carbamoyl phosphate + 2 ADP + phosphate + 2 H(+)</text>
        <dbReference type="Rhea" id="RHEA:18029"/>
        <dbReference type="ChEBI" id="CHEBI:15378"/>
        <dbReference type="ChEBI" id="CHEBI:17544"/>
        <dbReference type="ChEBI" id="CHEBI:28938"/>
        <dbReference type="ChEBI" id="CHEBI:30616"/>
        <dbReference type="ChEBI" id="CHEBI:43474"/>
        <dbReference type="ChEBI" id="CHEBI:58228"/>
        <dbReference type="ChEBI" id="CHEBI:456216"/>
        <dbReference type="EC" id="6.3.4.16"/>
    </reaction>
</comment>
<dbReference type="SUPFAM" id="SSF56059">
    <property type="entry name" value="Glutathione synthetase ATP-binding domain-like"/>
    <property type="match status" value="2"/>
</dbReference>
<evidence type="ECO:0000256" key="1">
    <source>
        <dbReference type="ARBA" id="ARBA00001936"/>
    </source>
</evidence>
<dbReference type="AlphaFoldDB" id="A0A1T5E473"/>
<dbReference type="PROSITE" id="PS00866">
    <property type="entry name" value="CPSASE_1"/>
    <property type="match status" value="2"/>
</dbReference>
<dbReference type="GO" id="GO:0046872">
    <property type="term" value="F:metal ion binding"/>
    <property type="evidence" value="ECO:0007669"/>
    <property type="project" value="UniProtKB-KW"/>
</dbReference>
<dbReference type="NCBIfam" id="NF009455">
    <property type="entry name" value="PRK12815.1"/>
    <property type="match status" value="1"/>
</dbReference>
<dbReference type="InterPro" id="IPR011761">
    <property type="entry name" value="ATP-grasp"/>
</dbReference>
<keyword evidence="11 17" id="KW-0067">ATP-binding</keyword>
<dbReference type="Pfam" id="PF02786">
    <property type="entry name" value="CPSase_L_D2"/>
    <property type="match status" value="2"/>
</dbReference>
<keyword evidence="7" id="KW-0028">Amino-acid biosynthesis</keyword>
<keyword evidence="10 17" id="KW-0547">Nucleotide-binding</keyword>
<feature type="domain" description="MGS-like" evidence="19">
    <location>
        <begin position="935"/>
        <end position="1071"/>
    </location>
</feature>
<proteinExistence type="inferred from homology"/>
<dbReference type="Gene3D" id="3.40.50.1380">
    <property type="entry name" value="Methylglyoxal synthase-like domain"/>
    <property type="match status" value="1"/>
</dbReference>
<evidence type="ECO:0000256" key="10">
    <source>
        <dbReference type="ARBA" id="ARBA00022741"/>
    </source>
</evidence>
<evidence type="ECO:0000256" key="9">
    <source>
        <dbReference type="ARBA" id="ARBA00022737"/>
    </source>
</evidence>
<dbReference type="GO" id="GO:0006221">
    <property type="term" value="P:pyrimidine nucleotide biosynthetic process"/>
    <property type="evidence" value="ECO:0007669"/>
    <property type="project" value="UniProtKB-KW"/>
</dbReference>
<evidence type="ECO:0000256" key="4">
    <source>
        <dbReference type="ARBA" id="ARBA00009799"/>
    </source>
</evidence>
<dbReference type="InterPro" id="IPR036914">
    <property type="entry name" value="MGS-like_dom_sf"/>
</dbReference>
<evidence type="ECO:0000256" key="3">
    <source>
        <dbReference type="ARBA" id="ARBA00004730"/>
    </source>
</evidence>
<comment type="pathway">
    <text evidence="3">Amino-acid biosynthesis; L-arginine biosynthesis.</text>
</comment>
<dbReference type="SUPFAM" id="SSF52440">
    <property type="entry name" value="PreATP-grasp domain"/>
    <property type="match status" value="2"/>
</dbReference>
<evidence type="ECO:0000256" key="8">
    <source>
        <dbReference type="ARBA" id="ARBA00022723"/>
    </source>
</evidence>
<dbReference type="PANTHER" id="PTHR11405">
    <property type="entry name" value="CARBAMOYLTRANSFERASE FAMILY MEMBER"/>
    <property type="match status" value="1"/>
</dbReference>
<dbReference type="RefSeq" id="WP_079684194.1">
    <property type="nucleotide sequence ID" value="NZ_FUYQ01000023.1"/>
</dbReference>
<dbReference type="GO" id="GO:0004087">
    <property type="term" value="F:carbamoyl-phosphate synthase (ammonia) activity"/>
    <property type="evidence" value="ECO:0007669"/>
    <property type="project" value="UniProtKB-EC"/>
</dbReference>
<dbReference type="FunFam" id="3.40.50.20:FF:000001">
    <property type="entry name" value="Carbamoyl-phosphate synthase large chain"/>
    <property type="match status" value="1"/>
</dbReference>
<dbReference type="InterPro" id="IPR016185">
    <property type="entry name" value="PreATP-grasp_dom_sf"/>
</dbReference>
<dbReference type="InterPro" id="IPR005483">
    <property type="entry name" value="CPSase_dom"/>
</dbReference>
<dbReference type="FunFam" id="3.30.1490.20:FF:000001">
    <property type="entry name" value="Carbamoyl-phosphate synthase large chain"/>
    <property type="match status" value="1"/>
</dbReference>
<dbReference type="Gene3D" id="3.30.470.20">
    <property type="entry name" value="ATP-grasp fold, B domain"/>
    <property type="match status" value="2"/>
</dbReference>
<evidence type="ECO:0000256" key="16">
    <source>
        <dbReference type="ARBA" id="ARBA00048816"/>
    </source>
</evidence>
<dbReference type="Pfam" id="PF25596">
    <property type="entry name" value="CPSase_L_D1"/>
    <property type="match status" value="2"/>
</dbReference>
<dbReference type="InterPro" id="IPR058047">
    <property type="entry name" value="CPSase_preATP-grasp"/>
</dbReference>
<dbReference type="SMART" id="SM01096">
    <property type="entry name" value="CPSase_L_D3"/>
    <property type="match status" value="1"/>
</dbReference>
<evidence type="ECO:0000256" key="13">
    <source>
        <dbReference type="ARBA" id="ARBA00022975"/>
    </source>
</evidence>
<dbReference type="PROSITE" id="PS51855">
    <property type="entry name" value="MGS"/>
    <property type="match status" value="1"/>
</dbReference>
<organism evidence="20 21">
    <name type="scientific">Parabacteroides chartae</name>
    <dbReference type="NCBI Taxonomy" id="1037355"/>
    <lineage>
        <taxon>Bacteria</taxon>
        <taxon>Pseudomonadati</taxon>
        <taxon>Bacteroidota</taxon>
        <taxon>Bacteroidia</taxon>
        <taxon>Bacteroidales</taxon>
        <taxon>Tannerellaceae</taxon>
        <taxon>Parabacteroides</taxon>
    </lineage>
</organism>
<name>A0A1T5E473_9BACT</name>
<dbReference type="InterPro" id="IPR011607">
    <property type="entry name" value="MGS-like_dom"/>
</dbReference>
<keyword evidence="9" id="KW-0677">Repeat</keyword>
<evidence type="ECO:0000256" key="5">
    <source>
        <dbReference type="ARBA" id="ARBA00022571"/>
    </source>
</evidence>
<dbReference type="Proteomes" id="UP000190852">
    <property type="component" value="Unassembled WGS sequence"/>
</dbReference>
<comment type="cofactor">
    <cofactor evidence="1">
        <name>Mn(2+)</name>
        <dbReference type="ChEBI" id="CHEBI:29035"/>
    </cofactor>
</comment>
<dbReference type="Gene3D" id="1.10.1030.10">
    <property type="entry name" value="Carbamoyl-phosphate synthetase, large subunit oligomerisation domain"/>
    <property type="match status" value="1"/>
</dbReference>
<evidence type="ECO:0000256" key="12">
    <source>
        <dbReference type="ARBA" id="ARBA00022842"/>
    </source>
</evidence>
<dbReference type="EMBL" id="FUYQ01000023">
    <property type="protein sequence ID" value="SKB78620.1"/>
    <property type="molecule type" value="Genomic_DNA"/>
</dbReference>
<evidence type="ECO:0000256" key="6">
    <source>
        <dbReference type="ARBA" id="ARBA00022598"/>
    </source>
</evidence>
<dbReference type="FunFam" id="3.30.470.20:FF:000001">
    <property type="entry name" value="Carbamoyl-phosphate synthase large chain"/>
    <property type="match status" value="1"/>
</dbReference>
<keyword evidence="5" id="KW-0055">Arginine biosynthesis</keyword>
<keyword evidence="21" id="KW-1185">Reference proteome</keyword>
<comment type="similarity">
    <text evidence="4">Belongs to the CarB family.</text>
</comment>
<dbReference type="NCBIfam" id="NF003671">
    <property type="entry name" value="PRK05294.1"/>
    <property type="match status" value="1"/>
</dbReference>
<dbReference type="InterPro" id="IPR006275">
    <property type="entry name" value="CPSase_lsu"/>
</dbReference>
<dbReference type="PANTHER" id="PTHR11405:SF53">
    <property type="entry name" value="CARBAMOYL-PHOSPHATE SYNTHASE [AMMONIA], MITOCHONDRIAL"/>
    <property type="match status" value="1"/>
</dbReference>
<evidence type="ECO:0000256" key="17">
    <source>
        <dbReference type="PROSITE-ProRule" id="PRU00409"/>
    </source>
</evidence>
<evidence type="ECO:0000256" key="2">
    <source>
        <dbReference type="ARBA" id="ARBA00001947"/>
    </source>
</evidence>
<gene>
    <name evidence="20" type="ORF">SAMN05660349_02772</name>
</gene>
<dbReference type="InterPro" id="IPR013815">
    <property type="entry name" value="ATP_grasp_subdomain_1"/>
</dbReference>
<dbReference type="FunFam" id="3.40.50.20:FF:000002">
    <property type="entry name" value="Carbamoyl-phosphate synthase large chain"/>
    <property type="match status" value="1"/>
</dbReference>
<dbReference type="NCBIfam" id="TIGR01369">
    <property type="entry name" value="CPSaseII_lrg"/>
    <property type="match status" value="1"/>
</dbReference>
<keyword evidence="8" id="KW-0479">Metal-binding</keyword>
<dbReference type="GO" id="GO:0005524">
    <property type="term" value="F:ATP binding"/>
    <property type="evidence" value="ECO:0007669"/>
    <property type="project" value="UniProtKB-UniRule"/>
</dbReference>
<evidence type="ECO:0000256" key="7">
    <source>
        <dbReference type="ARBA" id="ARBA00022605"/>
    </source>
</evidence>
<dbReference type="InterPro" id="IPR036897">
    <property type="entry name" value="CarbamoylP_synth_lsu_oligo_sf"/>
</dbReference>
<dbReference type="FunFam" id="1.10.1030.10:FF:000002">
    <property type="entry name" value="Carbamoyl-phosphate synthase large chain"/>
    <property type="match status" value="1"/>
</dbReference>
<dbReference type="GO" id="GO:0006526">
    <property type="term" value="P:L-arginine biosynthetic process"/>
    <property type="evidence" value="ECO:0007669"/>
    <property type="project" value="UniProtKB-KW"/>
</dbReference>
<dbReference type="PROSITE" id="PS00867">
    <property type="entry name" value="CPSASE_2"/>
    <property type="match status" value="2"/>
</dbReference>
<comment type="cofactor">
    <cofactor evidence="2">
        <name>Zn(2+)</name>
        <dbReference type="ChEBI" id="CHEBI:29105"/>
    </cofactor>
</comment>
<dbReference type="Gene3D" id="3.30.1490.20">
    <property type="entry name" value="ATP-grasp fold, A domain"/>
    <property type="match status" value="2"/>
</dbReference>
<accession>A0A1T5E473</accession>
<dbReference type="PRINTS" id="PR00098">
    <property type="entry name" value="CPSASE"/>
</dbReference>
<comment type="catalytic activity">
    <reaction evidence="16">
        <text>hydrogencarbonate + L-glutamine + 2 ATP + H2O = carbamoyl phosphate + L-glutamate + 2 ADP + phosphate + 2 H(+)</text>
        <dbReference type="Rhea" id="RHEA:18633"/>
        <dbReference type="ChEBI" id="CHEBI:15377"/>
        <dbReference type="ChEBI" id="CHEBI:15378"/>
        <dbReference type="ChEBI" id="CHEBI:17544"/>
        <dbReference type="ChEBI" id="CHEBI:29985"/>
        <dbReference type="ChEBI" id="CHEBI:30616"/>
        <dbReference type="ChEBI" id="CHEBI:43474"/>
        <dbReference type="ChEBI" id="CHEBI:58228"/>
        <dbReference type="ChEBI" id="CHEBI:58359"/>
        <dbReference type="ChEBI" id="CHEBI:456216"/>
        <dbReference type="EC" id="6.3.5.5"/>
    </reaction>
</comment>
<dbReference type="FunFam" id="3.30.470.20:FF:000004">
    <property type="entry name" value="Carbamoyl-phosphate synthase (glutamine-hydrolyzing)"/>
    <property type="match status" value="1"/>
</dbReference>
<keyword evidence="14" id="KW-0464">Manganese</keyword>
<evidence type="ECO:0000256" key="14">
    <source>
        <dbReference type="ARBA" id="ARBA00023211"/>
    </source>
</evidence>
<dbReference type="CDD" id="cd01423">
    <property type="entry name" value="MGS_CPS_I_III"/>
    <property type="match status" value="1"/>
</dbReference>
<evidence type="ECO:0000256" key="15">
    <source>
        <dbReference type="ARBA" id="ARBA00047359"/>
    </source>
</evidence>
<dbReference type="GO" id="GO:0005737">
    <property type="term" value="C:cytoplasm"/>
    <property type="evidence" value="ECO:0007669"/>
    <property type="project" value="TreeGrafter"/>
</dbReference>
<keyword evidence="12" id="KW-0460">Magnesium</keyword>
<evidence type="ECO:0000313" key="21">
    <source>
        <dbReference type="Proteomes" id="UP000190852"/>
    </source>
</evidence>